<dbReference type="InterPro" id="IPR001245">
    <property type="entry name" value="Ser-Thr/Tyr_kinase_cat_dom"/>
</dbReference>
<feature type="compositionally biased region" description="Polar residues" evidence="7">
    <location>
        <begin position="304"/>
        <end position="320"/>
    </location>
</feature>
<dbReference type="PANTHER" id="PTHR23257:SF855">
    <property type="entry name" value="PROTEIN KINASE DOMAIN-CONTAINING PROTEIN"/>
    <property type="match status" value="1"/>
</dbReference>
<dbReference type="Gramene" id="OMERI03G18810.1">
    <property type="protein sequence ID" value="OMERI03G18810.1"/>
    <property type="gene ID" value="OMERI03G18810"/>
</dbReference>
<evidence type="ECO:0000256" key="2">
    <source>
        <dbReference type="ARBA" id="ARBA00022679"/>
    </source>
</evidence>
<evidence type="ECO:0000313" key="9">
    <source>
        <dbReference type="EnsemblPlants" id="OMERI03G18810.1"/>
    </source>
</evidence>
<dbReference type="SUPFAM" id="SSF56112">
    <property type="entry name" value="Protein kinase-like (PK-like)"/>
    <property type="match status" value="1"/>
</dbReference>
<organism evidence="9">
    <name type="scientific">Oryza meridionalis</name>
    <dbReference type="NCBI Taxonomy" id="40149"/>
    <lineage>
        <taxon>Eukaryota</taxon>
        <taxon>Viridiplantae</taxon>
        <taxon>Streptophyta</taxon>
        <taxon>Embryophyta</taxon>
        <taxon>Tracheophyta</taxon>
        <taxon>Spermatophyta</taxon>
        <taxon>Magnoliopsida</taxon>
        <taxon>Liliopsida</taxon>
        <taxon>Poales</taxon>
        <taxon>Poaceae</taxon>
        <taxon>BOP clade</taxon>
        <taxon>Oryzoideae</taxon>
        <taxon>Oryzeae</taxon>
        <taxon>Oryzinae</taxon>
        <taxon>Oryza</taxon>
    </lineage>
</organism>
<feature type="compositionally biased region" description="Polar residues" evidence="7">
    <location>
        <begin position="243"/>
        <end position="261"/>
    </location>
</feature>
<feature type="compositionally biased region" description="Basic and acidic residues" evidence="7">
    <location>
        <begin position="496"/>
        <end position="512"/>
    </location>
</feature>
<dbReference type="STRING" id="40149.A0A0E0D1T9"/>
<dbReference type="SMART" id="SM00220">
    <property type="entry name" value="S_TKc"/>
    <property type="match status" value="1"/>
</dbReference>
<dbReference type="SUPFAM" id="SSF54277">
    <property type="entry name" value="CAD &amp; PB1 domains"/>
    <property type="match status" value="1"/>
</dbReference>
<keyword evidence="4" id="KW-0418">Kinase</keyword>
<keyword evidence="5 6" id="KW-0067">ATP-binding</keyword>
<evidence type="ECO:0000259" key="8">
    <source>
        <dbReference type="PROSITE" id="PS50011"/>
    </source>
</evidence>
<dbReference type="GO" id="GO:0005524">
    <property type="term" value="F:ATP binding"/>
    <property type="evidence" value="ECO:0007669"/>
    <property type="project" value="UniProtKB-UniRule"/>
</dbReference>
<evidence type="ECO:0000256" key="6">
    <source>
        <dbReference type="PROSITE-ProRule" id="PRU10141"/>
    </source>
</evidence>
<keyword evidence="10" id="KW-1185">Reference proteome</keyword>
<evidence type="ECO:0000256" key="4">
    <source>
        <dbReference type="ARBA" id="ARBA00022777"/>
    </source>
</evidence>
<keyword evidence="3 6" id="KW-0547">Nucleotide-binding</keyword>
<evidence type="ECO:0000313" key="10">
    <source>
        <dbReference type="Proteomes" id="UP000008021"/>
    </source>
</evidence>
<proteinExistence type="predicted"/>
<evidence type="ECO:0000256" key="5">
    <source>
        <dbReference type="ARBA" id="ARBA00022840"/>
    </source>
</evidence>
<evidence type="ECO:0000256" key="3">
    <source>
        <dbReference type="ARBA" id="ARBA00022741"/>
    </source>
</evidence>
<feature type="region of interest" description="Disordered" evidence="7">
    <location>
        <begin position="15"/>
        <end position="37"/>
    </location>
</feature>
<dbReference type="GO" id="GO:0004674">
    <property type="term" value="F:protein serine/threonine kinase activity"/>
    <property type="evidence" value="ECO:0007669"/>
    <property type="project" value="UniProtKB-KW"/>
</dbReference>
<feature type="binding site" evidence="6">
    <location>
        <position position="609"/>
    </location>
    <ligand>
        <name>ATP</name>
        <dbReference type="ChEBI" id="CHEBI:30616"/>
    </ligand>
</feature>
<dbReference type="InterPro" id="IPR000719">
    <property type="entry name" value="Prot_kinase_dom"/>
</dbReference>
<feature type="compositionally biased region" description="Basic and acidic residues" evidence="7">
    <location>
        <begin position="27"/>
        <end position="37"/>
    </location>
</feature>
<dbReference type="Proteomes" id="UP000008021">
    <property type="component" value="Chromosome 3"/>
</dbReference>
<dbReference type="GO" id="GO:0007165">
    <property type="term" value="P:signal transduction"/>
    <property type="evidence" value="ECO:0007669"/>
    <property type="project" value="TreeGrafter"/>
</dbReference>
<dbReference type="Gene3D" id="3.10.20.90">
    <property type="entry name" value="Phosphatidylinositol 3-kinase Catalytic Subunit, Chain A, domain 1"/>
    <property type="match status" value="1"/>
</dbReference>
<name>A0A0E0D1T9_9ORYZ</name>
<feature type="compositionally biased region" description="Polar residues" evidence="7">
    <location>
        <begin position="526"/>
        <end position="535"/>
    </location>
</feature>
<protein>
    <recommendedName>
        <fullName evidence="8">Protein kinase domain-containing protein</fullName>
    </recommendedName>
</protein>
<evidence type="ECO:0000256" key="7">
    <source>
        <dbReference type="SAM" id="MobiDB-lite"/>
    </source>
</evidence>
<evidence type="ECO:0000256" key="1">
    <source>
        <dbReference type="ARBA" id="ARBA00022527"/>
    </source>
</evidence>
<feature type="region of interest" description="Disordered" evidence="7">
    <location>
        <begin position="295"/>
        <end position="328"/>
    </location>
</feature>
<feature type="domain" description="Protein kinase" evidence="8">
    <location>
        <begin position="582"/>
        <end position="866"/>
    </location>
</feature>
<dbReference type="Pfam" id="PF00564">
    <property type="entry name" value="PB1"/>
    <property type="match status" value="1"/>
</dbReference>
<dbReference type="InterPro" id="IPR017441">
    <property type="entry name" value="Protein_kinase_ATP_BS"/>
</dbReference>
<feature type="compositionally biased region" description="Basic and acidic residues" evidence="7">
    <location>
        <begin position="404"/>
        <end position="413"/>
    </location>
</feature>
<dbReference type="EnsemblPlants" id="OMERI03G18810.1">
    <property type="protein sequence ID" value="OMERI03G18810.1"/>
    <property type="gene ID" value="OMERI03G18810"/>
</dbReference>
<dbReference type="GO" id="GO:0005737">
    <property type="term" value="C:cytoplasm"/>
    <property type="evidence" value="ECO:0007669"/>
    <property type="project" value="TreeGrafter"/>
</dbReference>
<dbReference type="PROSITE" id="PS00108">
    <property type="entry name" value="PROTEIN_KINASE_ST"/>
    <property type="match status" value="1"/>
</dbReference>
<dbReference type="PROSITE" id="PS50011">
    <property type="entry name" value="PROTEIN_KINASE_DOM"/>
    <property type="match status" value="1"/>
</dbReference>
<feature type="region of interest" description="Disordered" evidence="7">
    <location>
        <begin position="394"/>
        <end position="420"/>
    </location>
</feature>
<dbReference type="InterPro" id="IPR000270">
    <property type="entry name" value="PB1_dom"/>
</dbReference>
<dbReference type="CDD" id="cd13999">
    <property type="entry name" value="STKc_MAP3K-like"/>
    <property type="match status" value="1"/>
</dbReference>
<dbReference type="Gene3D" id="1.10.510.10">
    <property type="entry name" value="Transferase(Phosphotransferase) domain 1"/>
    <property type="match status" value="1"/>
</dbReference>
<dbReference type="PROSITE" id="PS00107">
    <property type="entry name" value="PROTEIN_KINASE_ATP"/>
    <property type="match status" value="1"/>
</dbReference>
<dbReference type="AlphaFoldDB" id="A0A0E0D1T9"/>
<dbReference type="InterPro" id="IPR050167">
    <property type="entry name" value="Ser_Thr_protein_kinase"/>
</dbReference>
<dbReference type="Pfam" id="PF07714">
    <property type="entry name" value="PK_Tyr_Ser-Thr"/>
    <property type="match status" value="1"/>
</dbReference>
<keyword evidence="2" id="KW-0808">Transferase</keyword>
<feature type="region of interest" description="Disordered" evidence="7">
    <location>
        <begin position="238"/>
        <end position="261"/>
    </location>
</feature>
<keyword evidence="1" id="KW-0723">Serine/threonine-protein kinase</keyword>
<dbReference type="InterPro" id="IPR008271">
    <property type="entry name" value="Ser/Thr_kinase_AS"/>
</dbReference>
<dbReference type="Gene3D" id="3.30.200.20">
    <property type="entry name" value="Phosphorylase Kinase, domain 1"/>
    <property type="match status" value="1"/>
</dbReference>
<dbReference type="FunFam" id="3.30.200.20:FF:000618">
    <property type="entry name" value="Serine/threonine-protein kinase CTR1"/>
    <property type="match status" value="1"/>
</dbReference>
<dbReference type="SMART" id="SM00666">
    <property type="entry name" value="PB1"/>
    <property type="match status" value="1"/>
</dbReference>
<accession>A0A0E0D1T9</accession>
<dbReference type="PANTHER" id="PTHR23257">
    <property type="entry name" value="SERINE-THREONINE PROTEIN KINASE"/>
    <property type="match status" value="1"/>
</dbReference>
<sequence length="877" mass="98242">MDWREPANICEQKLPTKRPYPSLSDTSSERSCNRYPRNHYDDTPMRIKFICNFGGRFLPRPSDGQLRYVGGERHLIKISRDISWKELICKTSKLIRRAHMIKYHLPGEPMNMLISITCDDDLRNMIDECIVLERTKVLLTVYLFADNDDERHVHFVLGSSSGTDKEAQFIALVNGLVRPGEELKKQRLRNISANDLDQLMFDINEEGLLARTDKASPNVQSKLSPSIVKVPLKTSREQLENMPPSSQLAVTNQDYKAPSNEDNPLCTTRKTNNAHLGSSVPSESTCIGKVEAGAHAVSRHHPGQRNTATNMTRKSNQATEDQVKGSPRKQLPIQVDSRGVNVVSSNSNNNSLTMHIGLPVYEKVASLSGGSEKTVNQPTSHDNKMKLKTYSTQEEAVPHSASHNKTEMHKRSLDFPTPPRCHDDTYNSTNSTNLHILEKSITTNNKQKQQPAVMCIDILKKNHPPEPTKGETVLSCSYLSSDKTTELQKNILVRSSSERQERPNSPKPDEHLSTTARSRSVGANRISPQIRTPSQESKDNVAPFIEESEACETKNSEEALSANTVMGRELISNVQVINNGDLEDLREIGSGSFGTVFHGRWKGTDVAIKRIKNSCFMYPSSQADKLITEFWREAAIISKLHHPNVLALYGIVNNGPGGTLATVTEFMINGSLKKVLLHKNKYLDWRKRIMVAKDAAIGMEYLHSKDIVHFDLKCDNLLVNIKDPSRPICKDIVYKTGGRNRQIMVQQVADFGLSKMKQATLVSGGMRGTLPWMAPELLTMSGTKVSEKIDVYSFGIVMWEILTGEDPYDGMHYGGVIGGILSNTLRPPVPTSCNLEWRKLMEQCWSTEPERRPSFAEVATRLRSMLEASQSVTLRVN</sequence>
<dbReference type="CDD" id="cd06410">
    <property type="entry name" value="PB1_UP2"/>
    <property type="match status" value="1"/>
</dbReference>
<reference evidence="9" key="1">
    <citation type="submission" date="2015-04" db="UniProtKB">
        <authorList>
            <consortium name="EnsemblPlants"/>
        </authorList>
    </citation>
    <scope>IDENTIFICATION</scope>
</reference>
<dbReference type="InterPro" id="IPR011009">
    <property type="entry name" value="Kinase-like_dom_sf"/>
</dbReference>
<feature type="region of interest" description="Disordered" evidence="7">
    <location>
        <begin position="487"/>
        <end position="541"/>
    </location>
</feature>
<reference evidence="9" key="2">
    <citation type="submission" date="2018-05" db="EMBL/GenBank/DDBJ databases">
        <title>OmerRS3 (Oryza meridionalis Reference Sequence Version 3).</title>
        <authorList>
            <person name="Zhang J."/>
            <person name="Kudrna D."/>
            <person name="Lee S."/>
            <person name="Talag J."/>
            <person name="Welchert J."/>
            <person name="Wing R.A."/>
        </authorList>
    </citation>
    <scope>NUCLEOTIDE SEQUENCE [LARGE SCALE GENOMIC DNA]</scope>
    <source>
        <strain evidence="9">cv. OR44</strain>
    </source>
</reference>